<dbReference type="InterPro" id="IPR029044">
    <property type="entry name" value="Nucleotide-diphossugar_trans"/>
</dbReference>
<feature type="compositionally biased region" description="Low complexity" evidence="1">
    <location>
        <begin position="1195"/>
        <end position="1207"/>
    </location>
</feature>
<reference evidence="3 4" key="1">
    <citation type="submission" date="2023-03" db="EMBL/GenBank/DDBJ databases">
        <title>Isolation and description of six Streptomyces strains from soil environments, able to metabolize different microbial glucans.</title>
        <authorList>
            <person name="Widen T."/>
            <person name="Larsbrink J."/>
        </authorList>
    </citation>
    <scope>NUCLEOTIDE SEQUENCE [LARGE SCALE GENOMIC DNA]</scope>
    <source>
        <strain evidence="3 4">Alt2</strain>
    </source>
</reference>
<keyword evidence="4" id="KW-1185">Reference proteome</keyword>
<evidence type="ECO:0000313" key="3">
    <source>
        <dbReference type="EMBL" id="WLQ58636.1"/>
    </source>
</evidence>
<feature type="compositionally biased region" description="Basic and acidic residues" evidence="1">
    <location>
        <begin position="1108"/>
        <end position="1117"/>
    </location>
</feature>
<keyword evidence="3" id="KW-0808">Transferase</keyword>
<dbReference type="EC" id="2.4.-.-" evidence="3"/>
<feature type="transmembrane region" description="Helical" evidence="2">
    <location>
        <begin position="551"/>
        <end position="584"/>
    </location>
</feature>
<dbReference type="Pfam" id="PF13641">
    <property type="entry name" value="Glyco_tranf_2_3"/>
    <property type="match status" value="1"/>
</dbReference>
<keyword evidence="2" id="KW-0472">Membrane</keyword>
<dbReference type="RefSeq" id="WP_306070300.1">
    <property type="nucleotide sequence ID" value="NZ_CP120988.1"/>
</dbReference>
<feature type="transmembrane region" description="Helical" evidence="2">
    <location>
        <begin position="651"/>
        <end position="670"/>
    </location>
</feature>
<feature type="compositionally biased region" description="Polar residues" evidence="1">
    <location>
        <begin position="1294"/>
        <end position="1304"/>
    </location>
</feature>
<gene>
    <name evidence="3" type="ORF">P8A19_25820</name>
</gene>
<feature type="compositionally biased region" description="Low complexity" evidence="1">
    <location>
        <begin position="1269"/>
        <end position="1279"/>
    </location>
</feature>
<dbReference type="SUPFAM" id="SSF53448">
    <property type="entry name" value="Nucleotide-diphospho-sugar transferases"/>
    <property type="match status" value="1"/>
</dbReference>
<dbReference type="Gene3D" id="3.90.550.10">
    <property type="entry name" value="Spore Coat Polysaccharide Biosynthesis Protein SpsA, Chain A"/>
    <property type="match status" value="1"/>
</dbReference>
<dbReference type="Proteomes" id="UP001235744">
    <property type="component" value="Chromosome"/>
</dbReference>
<evidence type="ECO:0000313" key="4">
    <source>
        <dbReference type="Proteomes" id="UP001235744"/>
    </source>
</evidence>
<dbReference type="InterPro" id="IPR050834">
    <property type="entry name" value="Glycosyltransf_2"/>
</dbReference>
<keyword evidence="2" id="KW-1133">Transmembrane helix</keyword>
<organism evidence="3 4">
    <name type="scientific">Streptomyces poriferorum</name>
    <dbReference type="NCBI Taxonomy" id="2798799"/>
    <lineage>
        <taxon>Bacteria</taxon>
        <taxon>Bacillati</taxon>
        <taxon>Actinomycetota</taxon>
        <taxon>Actinomycetes</taxon>
        <taxon>Kitasatosporales</taxon>
        <taxon>Streptomycetaceae</taxon>
        <taxon>Streptomyces</taxon>
    </lineage>
</organism>
<evidence type="ECO:0000256" key="1">
    <source>
        <dbReference type="SAM" id="MobiDB-lite"/>
    </source>
</evidence>
<dbReference type="EMBL" id="CP120988">
    <property type="protein sequence ID" value="WLQ58636.1"/>
    <property type="molecule type" value="Genomic_DNA"/>
</dbReference>
<feature type="compositionally biased region" description="Acidic residues" evidence="1">
    <location>
        <begin position="1092"/>
        <end position="1101"/>
    </location>
</feature>
<dbReference type="PANTHER" id="PTHR43685">
    <property type="entry name" value="GLYCOSYLTRANSFERASE"/>
    <property type="match status" value="1"/>
</dbReference>
<feature type="transmembrane region" description="Helical" evidence="2">
    <location>
        <begin position="519"/>
        <end position="539"/>
    </location>
</feature>
<proteinExistence type="predicted"/>
<dbReference type="PANTHER" id="PTHR43685:SF3">
    <property type="entry name" value="SLR2126 PROTEIN"/>
    <property type="match status" value="1"/>
</dbReference>
<keyword evidence="3" id="KW-0328">Glycosyltransferase</keyword>
<sequence>MSVHSQATAPYAAAAAPEFPRHVVTAVLVSHDGARWLPDVLAGLLGQERPVQNVVAADTGSADDSARLVTEALGAERVLHLARRTGFGTAVDEASRTAGVLTPDDLPYLKRPSGWDPVTRSWRDDAYDLPDLPHGEPVQWLWLLHDDCAPEPDALAEMLRVVDNDQHAAIVGPKLRGWYDRRQLLEVGVSIANSGRRWTGLDRREQDQGQHDQVRTVLSVSTAGMLIRRDVWEELGGFDRRLPLMRDDVDLCWRAHMAGHRVLVAPDAVLRHAEASARERRPIDCAGRSVSSPHRVDKAGAVYTMLVNAPGKRLPWVLLRLVLGTLLRTLAYLVGKVPGQALDEVTGLLGTLLRPGRILTARRHRGKGAVDPAELRGLFPAPGATVRATVEQVAGNFGGGAETESGGSRHGAVESGPGGDDADFLEIDQFAKLKRVGRKPGPVLFALLLLVSLVACRSLLGGGALAGGVLLPAPGDVSDLWGRYADGWHTVGTGGTQTAPPYLAVISALSALFLGSTGFALTLLLVCSVPLAGLTAYFVSRPLLPSRLLRAWASVAYAFLPAATGALATGRLGTAVLAVLLPLIARAAVSAHGMRSGGGDSRGSWRATWAYTLLLTLAMAFTPIVWPLAVVLGIGVLALRRNDITAYGLRFLAAAGTPLLVLAPWSLSLLTSPSSFLKEAGLETGSGSASALDLLGISPGGPKAAGGVLLLGIVLAALAALLRGERQFAARTAWAVALVALAFAGLANGSGWAGPATLVYGAALIAAALVGADGARIRVAELSFGWRQPVAVLIALAAGVAPVLAAVGWMIGGAAGPLERRDPVQVPAFVAAESSTRDQPRTLVLGGTSPGSVAYTLIRGSGARLGDAELAAAGEGNGYLDKVVGNLVAGSGADQGSQLRSFAIRYVLVRDGAPKQMSRVLDATPGLRRLSQLDGSALWQVDRQVARIMIVPAAAADEQLPVGSEPVEAHTKIPAGGAGRVLRIADAADPGWQATLDGRSLTRKTVDDWAQGFELPAEGGTLDLTYETPFTHSVWIWIQAALTVVLLVLALPGRRREIDDDLPEEDAPVPAEPVAGEGRRARRLRAAALAEGEGDDGENFDAGEPAAEGERADHFPDRQTGLPTGQEPLDTDSDAGQDVFVPQQADSDAGQDVFVPQPADGDTGQYAAVPQQQYGEWDAQQYQGTGYQQYQEGQYQDGQYGAAPQQQSDGAAGYDAYGYPQQQQGEYPPYTQGQYGSLPQDNSGQYDPDGQYGNAPYDAGQYGTGQYGTQGTYGEQGTYDPQNPDENPDGNPAPGQNQWPTRNASRGESE</sequence>
<keyword evidence="2" id="KW-0812">Transmembrane</keyword>
<feature type="compositionally biased region" description="Low complexity" evidence="1">
    <location>
        <begin position="1217"/>
        <end position="1236"/>
    </location>
</feature>
<name>A0ABY9IY53_9ACTN</name>
<feature type="transmembrane region" description="Helical" evidence="2">
    <location>
        <begin position="752"/>
        <end position="770"/>
    </location>
</feature>
<feature type="transmembrane region" description="Helical" evidence="2">
    <location>
        <begin position="704"/>
        <end position="721"/>
    </location>
</feature>
<feature type="transmembrane region" description="Helical" evidence="2">
    <location>
        <begin position="790"/>
        <end position="811"/>
    </location>
</feature>
<dbReference type="GO" id="GO:0016757">
    <property type="term" value="F:glycosyltransferase activity"/>
    <property type="evidence" value="ECO:0007669"/>
    <property type="project" value="UniProtKB-KW"/>
</dbReference>
<protein>
    <submittedName>
        <fullName evidence="3">Glycosyltransferase</fullName>
        <ecNumber evidence="3">2.4.-.-</ecNumber>
    </submittedName>
</protein>
<accession>A0ABY9IY53</accession>
<evidence type="ECO:0000256" key="2">
    <source>
        <dbReference type="SAM" id="Phobius"/>
    </source>
</evidence>
<feature type="region of interest" description="Disordered" evidence="1">
    <location>
        <begin position="1195"/>
        <end position="1310"/>
    </location>
</feature>
<feature type="transmembrane region" description="Helical" evidence="2">
    <location>
        <begin position="728"/>
        <end position="746"/>
    </location>
</feature>
<feature type="region of interest" description="Disordered" evidence="1">
    <location>
        <begin position="1059"/>
        <end position="1172"/>
    </location>
</feature>
<feature type="transmembrane region" description="Helical" evidence="2">
    <location>
        <begin position="609"/>
        <end position="639"/>
    </location>
</feature>